<dbReference type="Proteomes" id="UP000238093">
    <property type="component" value="Chromosome I"/>
</dbReference>
<accession>A0A2K4WII5</accession>
<gene>
    <name evidence="1" type="ORF">CFBP6411_04360</name>
</gene>
<organism evidence="1 2">
    <name type="scientific">Pseudomonas syringae group genomosp. 3</name>
    <dbReference type="NCBI Taxonomy" id="251701"/>
    <lineage>
        <taxon>Bacteria</taxon>
        <taxon>Pseudomonadati</taxon>
        <taxon>Pseudomonadota</taxon>
        <taxon>Gammaproteobacteria</taxon>
        <taxon>Pseudomonadales</taxon>
        <taxon>Pseudomonadaceae</taxon>
        <taxon>Pseudomonas</taxon>
    </lineage>
</organism>
<evidence type="ECO:0000313" key="2">
    <source>
        <dbReference type="Proteomes" id="UP000238093"/>
    </source>
</evidence>
<dbReference type="EMBL" id="LT963408">
    <property type="protein sequence ID" value="SOS35717.1"/>
    <property type="molecule type" value="Genomic_DNA"/>
</dbReference>
<dbReference type="AlphaFoldDB" id="A0A2K4WII5"/>
<reference evidence="1 2" key="1">
    <citation type="submission" date="2017-11" db="EMBL/GenBank/DDBJ databases">
        <authorList>
            <person name="Han C.G."/>
        </authorList>
    </citation>
    <scope>NUCLEOTIDE SEQUENCE [LARGE SCALE GENOMIC DNA]</scope>
    <source>
        <strain evidence="1">CFBP6411</strain>
    </source>
</reference>
<proteinExistence type="predicted"/>
<name>A0A2K4WII5_9PSED</name>
<evidence type="ECO:0000313" key="1">
    <source>
        <dbReference type="EMBL" id="SOS35717.1"/>
    </source>
</evidence>
<protein>
    <submittedName>
        <fullName evidence="1">Uncharacterized protein</fullName>
    </submittedName>
</protein>
<sequence>MSTPAQACSLVNRIALCIAQRHHPRRCTLLQHLDKSPFTDDFSLSVNSCWRARDKSDC</sequence>